<dbReference type="SMART" id="SM00589">
    <property type="entry name" value="PRY"/>
    <property type="match status" value="1"/>
</dbReference>
<reference evidence="8" key="1">
    <citation type="submission" date="2025-08" db="UniProtKB">
        <authorList>
            <consortium name="Ensembl"/>
        </authorList>
    </citation>
    <scope>IDENTIFICATION</scope>
</reference>
<dbReference type="PROSITE" id="PS50089">
    <property type="entry name" value="ZF_RING_2"/>
    <property type="match status" value="1"/>
</dbReference>
<dbReference type="PROSITE" id="PS50188">
    <property type="entry name" value="B302_SPRY"/>
    <property type="match status" value="1"/>
</dbReference>
<dbReference type="FunFam" id="2.60.120.920:FF:000004">
    <property type="entry name" value="Butyrophilin subfamily 1 member A1"/>
    <property type="match status" value="1"/>
</dbReference>
<dbReference type="SMART" id="SM00449">
    <property type="entry name" value="SPRY"/>
    <property type="match status" value="1"/>
</dbReference>
<dbReference type="SUPFAM" id="SSF49899">
    <property type="entry name" value="Concanavalin A-like lectins/glucanases"/>
    <property type="match status" value="1"/>
</dbReference>
<dbReference type="Pfam" id="PF15227">
    <property type="entry name" value="zf-C3HC4_4"/>
    <property type="match status" value="1"/>
</dbReference>
<evidence type="ECO:0000313" key="8">
    <source>
        <dbReference type="Ensembl" id="ENSPCEP00000004168.1"/>
    </source>
</evidence>
<keyword evidence="5" id="KW-0175">Coiled coil</keyword>
<dbReference type="InterPro" id="IPR013083">
    <property type="entry name" value="Znf_RING/FYVE/PHD"/>
</dbReference>
<evidence type="ECO:0000256" key="2">
    <source>
        <dbReference type="ARBA" id="ARBA00022771"/>
    </source>
</evidence>
<dbReference type="Pfam" id="PF13765">
    <property type="entry name" value="PRY"/>
    <property type="match status" value="1"/>
</dbReference>
<dbReference type="InterPro" id="IPR003877">
    <property type="entry name" value="SPRY_dom"/>
</dbReference>
<proteinExistence type="predicted"/>
<evidence type="ECO:0000256" key="3">
    <source>
        <dbReference type="ARBA" id="ARBA00022833"/>
    </source>
</evidence>
<dbReference type="InterPro" id="IPR006574">
    <property type="entry name" value="PRY"/>
</dbReference>
<dbReference type="AlphaFoldDB" id="A0A8C8RDV9"/>
<dbReference type="Pfam" id="PF00622">
    <property type="entry name" value="SPRY"/>
    <property type="match status" value="1"/>
</dbReference>
<dbReference type="SUPFAM" id="SSF57850">
    <property type="entry name" value="RING/U-box"/>
    <property type="match status" value="1"/>
</dbReference>
<evidence type="ECO:0000256" key="4">
    <source>
        <dbReference type="PROSITE-ProRule" id="PRU00175"/>
    </source>
</evidence>
<reference evidence="8" key="2">
    <citation type="submission" date="2025-09" db="UniProtKB">
        <authorList>
            <consortium name="Ensembl"/>
        </authorList>
    </citation>
    <scope>IDENTIFICATION</scope>
</reference>
<name>A0A8C8RDV9_9SAUR</name>
<evidence type="ECO:0000313" key="9">
    <source>
        <dbReference type="Proteomes" id="UP000694393"/>
    </source>
</evidence>
<dbReference type="InterPro" id="IPR001870">
    <property type="entry name" value="B30.2/SPRY"/>
</dbReference>
<dbReference type="PANTHER" id="PTHR24103">
    <property type="entry name" value="E3 UBIQUITIN-PROTEIN LIGASE TRIM"/>
    <property type="match status" value="1"/>
</dbReference>
<dbReference type="Gene3D" id="3.30.40.10">
    <property type="entry name" value="Zinc/RING finger domain, C3HC4 (zinc finger)"/>
    <property type="match status" value="1"/>
</dbReference>
<feature type="domain" description="RING-type" evidence="6">
    <location>
        <begin position="16"/>
        <end position="61"/>
    </location>
</feature>
<keyword evidence="3" id="KW-0862">Zinc</keyword>
<keyword evidence="1" id="KW-0479">Metal-binding</keyword>
<evidence type="ECO:0000256" key="1">
    <source>
        <dbReference type="ARBA" id="ARBA00022723"/>
    </source>
</evidence>
<dbReference type="Gene3D" id="3.30.160.60">
    <property type="entry name" value="Classic Zinc Finger"/>
    <property type="match status" value="1"/>
</dbReference>
<dbReference type="InterPro" id="IPR013320">
    <property type="entry name" value="ConA-like_dom_sf"/>
</dbReference>
<sequence>MASVTPLQEIQEEAKCPICQRYLKDPITIDCRDNFGRVCITEHWEKCDELDNGPLCCPSCRAPVRNNQQLAKIVEKIKDPDFNQSEENLGERDKETLDLSCDEGGKDIRMVCERSPEHRSHTVLPMEEAAQKHEVGNSLVKGPRAPSMSPTTRFPIFIQKQNKKLTQMKRQKVVSEIQQLWGFLEEQKRLLLEELDKEIVKIQNENVTKLSEPIYHLSAMEGKCQKPESEFLQVTNMYFLFRCEVKKFQTLLGIFPELKKRFSNFSQEPVGLVETLRTFKGTEKGSGANVTLDPDTAHPSLVLSADGKTVKWADILQDLPKNPERFDSRTCVLGREGFSSERHYWEVDVGGGRCWAVGVARESVRRKGWNSFYPEEGIWAVELWWGQFRALTKFRTLLPLPQVPSRIEVCLDCKQGQVAFFNASDGSWIYSFPPGSVPRERMRPWFWVWWDTKPQVRLCP</sequence>
<keyword evidence="9" id="KW-1185">Reference proteome</keyword>
<dbReference type="InterPro" id="IPR043136">
    <property type="entry name" value="B30.2/SPRY_sf"/>
</dbReference>
<evidence type="ECO:0000259" key="6">
    <source>
        <dbReference type="PROSITE" id="PS50089"/>
    </source>
</evidence>
<organism evidence="8 9">
    <name type="scientific">Pelusios castaneus</name>
    <name type="common">West African mud turtle</name>
    <dbReference type="NCBI Taxonomy" id="367368"/>
    <lineage>
        <taxon>Eukaryota</taxon>
        <taxon>Metazoa</taxon>
        <taxon>Chordata</taxon>
        <taxon>Craniata</taxon>
        <taxon>Vertebrata</taxon>
        <taxon>Euteleostomi</taxon>
        <taxon>Archelosauria</taxon>
        <taxon>Testudinata</taxon>
        <taxon>Testudines</taxon>
        <taxon>Pleurodira</taxon>
        <taxon>Pelomedusidae</taxon>
        <taxon>Pelusios</taxon>
    </lineage>
</organism>
<feature type="coiled-coil region" evidence="5">
    <location>
        <begin position="185"/>
        <end position="212"/>
    </location>
</feature>
<protein>
    <submittedName>
        <fullName evidence="8">Uncharacterized protein</fullName>
    </submittedName>
</protein>
<dbReference type="Gene3D" id="2.60.120.920">
    <property type="match status" value="1"/>
</dbReference>
<dbReference type="PRINTS" id="PR01407">
    <property type="entry name" value="BUTYPHLNCDUF"/>
</dbReference>
<evidence type="ECO:0000256" key="5">
    <source>
        <dbReference type="SAM" id="Coils"/>
    </source>
</evidence>
<dbReference type="Proteomes" id="UP000694393">
    <property type="component" value="Unplaced"/>
</dbReference>
<dbReference type="InterPro" id="IPR050143">
    <property type="entry name" value="TRIM/RBCC"/>
</dbReference>
<dbReference type="GO" id="GO:0008270">
    <property type="term" value="F:zinc ion binding"/>
    <property type="evidence" value="ECO:0007669"/>
    <property type="project" value="UniProtKB-KW"/>
</dbReference>
<dbReference type="InterPro" id="IPR001841">
    <property type="entry name" value="Znf_RING"/>
</dbReference>
<accession>A0A8C8RDV9</accession>
<dbReference type="CDD" id="cd12888">
    <property type="entry name" value="SPRY_PRY_TRIM7_like"/>
    <property type="match status" value="1"/>
</dbReference>
<dbReference type="Ensembl" id="ENSPCET00000004298.1">
    <property type="protein sequence ID" value="ENSPCEP00000004168.1"/>
    <property type="gene ID" value="ENSPCEG00000003329.1"/>
</dbReference>
<keyword evidence="2 4" id="KW-0863">Zinc-finger</keyword>
<dbReference type="InterPro" id="IPR003879">
    <property type="entry name" value="Butyrophylin_SPRY"/>
</dbReference>
<feature type="domain" description="B30.2/SPRY" evidence="7">
    <location>
        <begin position="270"/>
        <end position="460"/>
    </location>
</feature>
<evidence type="ECO:0000259" key="7">
    <source>
        <dbReference type="PROSITE" id="PS50188"/>
    </source>
</evidence>